<dbReference type="Pfam" id="PF02875">
    <property type="entry name" value="Mur_ligase_C"/>
    <property type="match status" value="1"/>
</dbReference>
<dbReference type="GO" id="GO:0071555">
    <property type="term" value="P:cell wall organization"/>
    <property type="evidence" value="ECO:0007669"/>
    <property type="project" value="UniProtKB-KW"/>
</dbReference>
<dbReference type="EC" id="6.3.2.-" evidence="7"/>
<dbReference type="Pfam" id="PF08245">
    <property type="entry name" value="Mur_ligase_M"/>
    <property type="match status" value="1"/>
</dbReference>
<comment type="caution">
    <text evidence="7">Lacks conserved residue(s) required for the propagation of feature annotation.</text>
</comment>
<keyword evidence="5 7" id="KW-0131">Cell cycle</keyword>
<dbReference type="InterPro" id="IPR013221">
    <property type="entry name" value="Mur_ligase_cen"/>
</dbReference>
<dbReference type="EMBL" id="CACRSM010000002">
    <property type="protein sequence ID" value="VYT05488.1"/>
    <property type="molecule type" value="Genomic_DNA"/>
</dbReference>
<dbReference type="HAMAP" id="MF_00208">
    <property type="entry name" value="MurE"/>
    <property type="match status" value="1"/>
</dbReference>
<comment type="subcellular location">
    <subcellularLocation>
        <location evidence="7 8">Cytoplasm</location>
    </subcellularLocation>
</comment>
<dbReference type="Gene3D" id="3.90.190.20">
    <property type="entry name" value="Mur ligase, C-terminal domain"/>
    <property type="match status" value="1"/>
</dbReference>
<keyword evidence="7" id="KW-0460">Magnesium</keyword>
<evidence type="ECO:0000259" key="11">
    <source>
        <dbReference type="Pfam" id="PF08245"/>
    </source>
</evidence>
<feature type="domain" description="Mur ligase N-terminal catalytic" evidence="9">
    <location>
        <begin position="52"/>
        <end position="118"/>
    </location>
</feature>
<feature type="binding site" evidence="7">
    <location>
        <begin position="186"/>
        <end position="187"/>
    </location>
    <ligand>
        <name>UDP-N-acetyl-alpha-D-muramoyl-L-alanyl-D-glutamate</name>
        <dbReference type="ChEBI" id="CHEBI:83900"/>
    </ligand>
</feature>
<sequence>MKKLFAEQADTLKVMTYATDIRPITSPIPLSQALEGVQGLDWSLCPDTELTVSGVSVSSIDIEDHWLFVAIPGLVQHGIRFLHAAVEAGATAVVTDREGSERAREMNPDIPIVIVADPRRASATIAANIYRHPASALKTAAVTGTNGKTTTTYLLRSILRSTFNDPALCGTVEIRVGDLVINSEKTTSEAPEVERILALAREKECGAAIVEVSAHALSLNRVDDIIFDVAAFTNLQHDHLDYYGDMEHYFEAKKSLFTPARSRCGVVCVDDEWGLRLAQESEVPVTTVSVFSHREADWTVRRINFDRAIPAVTFDLVTPLGDERLIRMPMLGEVNVQNAVVALVAALKLGCEFEAAVSALEGAEQIPGRMTSVNPDPGAQPLVIVDFAHTPEGLDWTLKSVRELTRGKLVLVFGTDGDRDATKREPLAEIAAQLADVLWVTDENPRTEDASSIRQQLLNGIRRVRPDFHDVTEVTTCRRDAVRQAILAADAGDIVVISGKGAEWYQDIQGIKHVYNDVPVAREVLEQDIRARL</sequence>
<comment type="PTM">
    <text evidence="7">Carboxylation is probably crucial for Mg(2+) binding and, consequently, for the gamma-phosphate positioning of ATP.</text>
</comment>
<dbReference type="InterPro" id="IPR005761">
    <property type="entry name" value="UDP-N-AcMur-Glu-dNH2Pim_ligase"/>
</dbReference>
<organism evidence="12">
    <name type="scientific">Schaalia odontolytica</name>
    <dbReference type="NCBI Taxonomy" id="1660"/>
    <lineage>
        <taxon>Bacteria</taxon>
        <taxon>Bacillati</taxon>
        <taxon>Actinomycetota</taxon>
        <taxon>Actinomycetes</taxon>
        <taxon>Actinomycetales</taxon>
        <taxon>Actinomycetaceae</taxon>
        <taxon>Schaalia</taxon>
    </lineage>
</organism>
<evidence type="ECO:0000256" key="2">
    <source>
        <dbReference type="ARBA" id="ARBA00022618"/>
    </source>
</evidence>
<evidence type="ECO:0000256" key="1">
    <source>
        <dbReference type="ARBA" id="ARBA00005898"/>
    </source>
</evidence>
<dbReference type="Gene3D" id="3.40.1390.10">
    <property type="entry name" value="MurE/MurF, N-terminal domain"/>
    <property type="match status" value="1"/>
</dbReference>
<feature type="binding site" evidence="7">
    <location>
        <begin position="144"/>
        <end position="150"/>
    </location>
    <ligand>
        <name>ATP</name>
        <dbReference type="ChEBI" id="CHEBI:30616"/>
    </ligand>
</feature>
<evidence type="ECO:0000313" key="12">
    <source>
        <dbReference type="EMBL" id="VYT05488.1"/>
    </source>
</evidence>
<dbReference type="Gene3D" id="3.40.1190.10">
    <property type="entry name" value="Mur-like, catalytic domain"/>
    <property type="match status" value="1"/>
</dbReference>
<dbReference type="NCBIfam" id="NF001126">
    <property type="entry name" value="PRK00139.1-4"/>
    <property type="match status" value="1"/>
</dbReference>
<dbReference type="InterPro" id="IPR036565">
    <property type="entry name" value="Mur-like_cat_sf"/>
</dbReference>
<dbReference type="GO" id="GO:0009252">
    <property type="term" value="P:peptidoglycan biosynthetic process"/>
    <property type="evidence" value="ECO:0007669"/>
    <property type="project" value="UniProtKB-UniRule"/>
</dbReference>
<evidence type="ECO:0000256" key="8">
    <source>
        <dbReference type="RuleBase" id="RU004135"/>
    </source>
</evidence>
<feature type="domain" description="Mur ligase C-terminal" evidence="10">
    <location>
        <begin position="368"/>
        <end position="501"/>
    </location>
</feature>
<dbReference type="SUPFAM" id="SSF63418">
    <property type="entry name" value="MurE/MurF N-terminal domain"/>
    <property type="match status" value="1"/>
</dbReference>
<evidence type="ECO:0000256" key="5">
    <source>
        <dbReference type="ARBA" id="ARBA00023306"/>
    </source>
</evidence>
<dbReference type="InterPro" id="IPR035911">
    <property type="entry name" value="MurE/MurF_N"/>
</dbReference>
<keyword evidence="7 12" id="KW-0436">Ligase</keyword>
<dbReference type="InterPro" id="IPR004101">
    <property type="entry name" value="Mur_ligase_C"/>
</dbReference>
<evidence type="ECO:0000259" key="10">
    <source>
        <dbReference type="Pfam" id="PF02875"/>
    </source>
</evidence>
<accession>A0A6N2TIT2</accession>
<dbReference type="PANTHER" id="PTHR23135:SF4">
    <property type="entry name" value="UDP-N-ACETYLMURAMOYL-L-ALANYL-D-GLUTAMATE--2,6-DIAMINOPIMELATE LIGASE MURE HOMOLOG, CHLOROPLASTIC"/>
    <property type="match status" value="1"/>
</dbReference>
<feature type="binding site" evidence="7">
    <location>
        <position position="221"/>
    </location>
    <ligand>
        <name>UDP-N-acetyl-alpha-D-muramoyl-L-alanyl-D-glutamate</name>
        <dbReference type="ChEBI" id="CHEBI:83900"/>
    </ligand>
</feature>
<comment type="cofactor">
    <cofactor evidence="7">
        <name>Mg(2+)</name>
        <dbReference type="ChEBI" id="CHEBI:18420"/>
    </cofactor>
</comment>
<dbReference type="NCBIfam" id="TIGR01085">
    <property type="entry name" value="murE"/>
    <property type="match status" value="1"/>
</dbReference>
<keyword evidence="7" id="KW-0067">ATP-binding</keyword>
<dbReference type="Pfam" id="PF01225">
    <property type="entry name" value="Mur_ligase"/>
    <property type="match status" value="1"/>
</dbReference>
<dbReference type="GO" id="GO:0000287">
    <property type="term" value="F:magnesium ion binding"/>
    <property type="evidence" value="ECO:0007669"/>
    <property type="project" value="UniProtKB-UniRule"/>
</dbReference>
<evidence type="ECO:0000256" key="4">
    <source>
        <dbReference type="ARBA" id="ARBA00022984"/>
    </source>
</evidence>
<feature type="domain" description="Mur ligase central" evidence="11">
    <location>
        <begin position="142"/>
        <end position="346"/>
    </location>
</feature>
<feature type="binding site" evidence="7">
    <location>
        <position position="213"/>
    </location>
    <ligand>
        <name>UDP-N-acetyl-alpha-D-muramoyl-L-alanyl-D-glutamate</name>
        <dbReference type="ChEBI" id="CHEBI:83900"/>
    </ligand>
</feature>
<keyword evidence="4 7" id="KW-0573">Peptidoglycan synthesis</keyword>
<comment type="similarity">
    <text evidence="1 7">Belongs to the MurCDEF family. MurE subfamily.</text>
</comment>
<feature type="modified residue" description="N6-carboxylysine" evidence="7">
    <location>
        <position position="253"/>
    </location>
</feature>
<dbReference type="GO" id="GO:0016881">
    <property type="term" value="F:acid-amino acid ligase activity"/>
    <property type="evidence" value="ECO:0007669"/>
    <property type="project" value="UniProtKB-UniRule"/>
</dbReference>
<dbReference type="GO" id="GO:0008360">
    <property type="term" value="P:regulation of cell shape"/>
    <property type="evidence" value="ECO:0007669"/>
    <property type="project" value="UniProtKB-KW"/>
</dbReference>
<evidence type="ECO:0000259" key="9">
    <source>
        <dbReference type="Pfam" id="PF01225"/>
    </source>
</evidence>
<name>A0A6N2TIT2_9ACTO</name>
<keyword evidence="3 7" id="KW-0133">Cell shape</keyword>
<dbReference type="GO" id="GO:0005524">
    <property type="term" value="F:ATP binding"/>
    <property type="evidence" value="ECO:0007669"/>
    <property type="project" value="UniProtKB-UniRule"/>
</dbReference>
<reference evidence="12" key="1">
    <citation type="submission" date="2019-11" db="EMBL/GenBank/DDBJ databases">
        <authorList>
            <person name="Feng L."/>
        </authorList>
    </citation>
    <scope>NUCLEOTIDE SEQUENCE</scope>
    <source>
        <strain evidence="12">AodontolyticusLFYP35</strain>
    </source>
</reference>
<evidence type="ECO:0000256" key="6">
    <source>
        <dbReference type="ARBA" id="ARBA00023316"/>
    </source>
</evidence>
<keyword evidence="7" id="KW-0963">Cytoplasm</keyword>
<dbReference type="AlphaFoldDB" id="A0A6N2TIT2"/>
<dbReference type="InterPro" id="IPR000713">
    <property type="entry name" value="Mur_ligase_N"/>
</dbReference>
<gene>
    <name evidence="7 12" type="primary">murE</name>
    <name evidence="12" type="ORF">AOLFYP35_01385</name>
</gene>
<keyword evidence="7" id="KW-0547">Nucleotide-binding</keyword>
<dbReference type="GO" id="GO:0051301">
    <property type="term" value="P:cell division"/>
    <property type="evidence" value="ECO:0007669"/>
    <property type="project" value="UniProtKB-KW"/>
</dbReference>
<dbReference type="InterPro" id="IPR036615">
    <property type="entry name" value="Mur_ligase_C_dom_sf"/>
</dbReference>
<dbReference type="SUPFAM" id="SSF53623">
    <property type="entry name" value="MurD-like peptide ligases, catalytic domain"/>
    <property type="match status" value="1"/>
</dbReference>
<proteinExistence type="inferred from homology"/>
<dbReference type="UniPathway" id="UPA00219"/>
<keyword evidence="2 7" id="KW-0132">Cell division</keyword>
<keyword evidence="6 7" id="KW-0961">Cell wall biogenesis/degradation</keyword>
<protein>
    <recommendedName>
        <fullName evidence="7">UDP-N-acetylmuramyl-tripeptide synthetase</fullName>
        <ecNumber evidence="7">6.3.2.-</ecNumber>
    </recommendedName>
    <alternativeName>
        <fullName evidence="7">UDP-MurNAc-tripeptide synthetase</fullName>
    </alternativeName>
</protein>
<comment type="function">
    <text evidence="7">Catalyzes the addition of an amino acid to the nucleotide precursor UDP-N-acetylmuramoyl-L-alanyl-D-glutamate (UMAG) in the biosynthesis of bacterial cell-wall peptidoglycan.</text>
</comment>
<comment type="pathway">
    <text evidence="7 8">Cell wall biogenesis; peptidoglycan biosynthesis.</text>
</comment>
<evidence type="ECO:0000256" key="3">
    <source>
        <dbReference type="ARBA" id="ARBA00022960"/>
    </source>
</evidence>
<feature type="binding site" evidence="7">
    <location>
        <position position="59"/>
    </location>
    <ligand>
        <name>UDP-N-acetyl-alpha-D-muramoyl-L-alanyl-D-glutamate</name>
        <dbReference type="ChEBI" id="CHEBI:83900"/>
    </ligand>
</feature>
<dbReference type="GO" id="GO:0005737">
    <property type="term" value="C:cytoplasm"/>
    <property type="evidence" value="ECO:0007669"/>
    <property type="project" value="UniProtKB-SubCell"/>
</dbReference>
<evidence type="ECO:0000256" key="7">
    <source>
        <dbReference type="HAMAP-Rule" id="MF_00208"/>
    </source>
</evidence>
<dbReference type="SUPFAM" id="SSF53244">
    <property type="entry name" value="MurD-like peptide ligases, peptide-binding domain"/>
    <property type="match status" value="1"/>
</dbReference>
<dbReference type="PANTHER" id="PTHR23135">
    <property type="entry name" value="MUR LIGASE FAMILY MEMBER"/>
    <property type="match status" value="1"/>
</dbReference>